<dbReference type="Proteomes" id="UP000431401">
    <property type="component" value="Unassembled WGS sequence"/>
</dbReference>
<evidence type="ECO:0000256" key="3">
    <source>
        <dbReference type="ARBA" id="ARBA00022723"/>
    </source>
</evidence>
<dbReference type="OrthoDB" id="3599725at2"/>
<dbReference type="InterPro" id="IPR036396">
    <property type="entry name" value="Cyt_P450_sf"/>
</dbReference>
<keyword evidence="3 7" id="KW-0479">Metal-binding</keyword>
<organism evidence="8 9">
    <name type="scientific">Nocardia aurantia</name>
    <dbReference type="NCBI Taxonomy" id="2585199"/>
    <lineage>
        <taxon>Bacteria</taxon>
        <taxon>Bacillati</taxon>
        <taxon>Actinomycetota</taxon>
        <taxon>Actinomycetes</taxon>
        <taxon>Mycobacteriales</taxon>
        <taxon>Nocardiaceae</taxon>
        <taxon>Nocardia</taxon>
    </lineage>
</organism>
<dbReference type="GO" id="GO:0005506">
    <property type="term" value="F:iron ion binding"/>
    <property type="evidence" value="ECO:0007669"/>
    <property type="project" value="InterPro"/>
</dbReference>
<dbReference type="GO" id="GO:0020037">
    <property type="term" value="F:heme binding"/>
    <property type="evidence" value="ECO:0007669"/>
    <property type="project" value="InterPro"/>
</dbReference>
<dbReference type="EMBL" id="WEGI01000003">
    <property type="protein sequence ID" value="MQY26184.1"/>
    <property type="molecule type" value="Genomic_DNA"/>
</dbReference>
<keyword evidence="6 7" id="KW-0503">Monooxygenase</keyword>
<accession>A0A7K0DMX4</accession>
<evidence type="ECO:0000256" key="4">
    <source>
        <dbReference type="ARBA" id="ARBA00023002"/>
    </source>
</evidence>
<evidence type="ECO:0000256" key="7">
    <source>
        <dbReference type="RuleBase" id="RU000461"/>
    </source>
</evidence>
<evidence type="ECO:0000256" key="2">
    <source>
        <dbReference type="ARBA" id="ARBA00022617"/>
    </source>
</evidence>
<name>A0A7K0DMX4_9NOCA</name>
<dbReference type="PANTHER" id="PTHR46696">
    <property type="entry name" value="P450, PUTATIVE (EUROFUNG)-RELATED"/>
    <property type="match status" value="1"/>
</dbReference>
<evidence type="ECO:0000256" key="1">
    <source>
        <dbReference type="ARBA" id="ARBA00010617"/>
    </source>
</evidence>
<sequence>MTSTDATRLSDDWCEHHFDHLSPELAADLHPTMARMRELCPVAHSDSYDGFWVVSRYDDALAVAQNWQAFSSAHGLSVTSGGGSVRNLPVEADPPVQRLYKSLINPHFTPAVVAEWEQPTRELVTRLIDEFIEAGTCDFMDAFARPFPSLGFFQLAINAPADEMEAVAKLASTSSNPTAPNARESWAGLYAWVRDFLAARREQPPKGDVVDAVIAAEIEGRPIGEDEAIGVVQLLILGGLETTAGALGQMLVRFCREPEIPALLRERPSLIPKAVEELLRLDTSFVSVGRTAVQDAVVGGCPISSGDKVLIHWASANRDAAEFPDPDRFDLDRTRNRHFAFGAGPHRCAGSNLARLNIRIALEEILTRLGDIALVDEDSIRYHAGLTRTPLHLPISFTPGARLG</sequence>
<dbReference type="InterPro" id="IPR001128">
    <property type="entry name" value="Cyt_P450"/>
</dbReference>
<protein>
    <submittedName>
        <fullName evidence="8">1,8-cineole 2-endo-monooxygenase</fullName>
        <ecNumber evidence="8">1.14.14.133</ecNumber>
    </submittedName>
</protein>
<comment type="similarity">
    <text evidence="1 7">Belongs to the cytochrome P450 family.</text>
</comment>
<dbReference type="PROSITE" id="PS00086">
    <property type="entry name" value="CYTOCHROME_P450"/>
    <property type="match status" value="1"/>
</dbReference>
<dbReference type="GO" id="GO:0004497">
    <property type="term" value="F:monooxygenase activity"/>
    <property type="evidence" value="ECO:0007669"/>
    <property type="project" value="UniProtKB-KW"/>
</dbReference>
<dbReference type="RefSeq" id="WP_153340136.1">
    <property type="nucleotide sequence ID" value="NZ_WEGI01000003.1"/>
</dbReference>
<dbReference type="GO" id="GO:0016705">
    <property type="term" value="F:oxidoreductase activity, acting on paired donors, with incorporation or reduction of molecular oxygen"/>
    <property type="evidence" value="ECO:0007669"/>
    <property type="project" value="InterPro"/>
</dbReference>
<keyword evidence="9" id="KW-1185">Reference proteome</keyword>
<dbReference type="PRINTS" id="PR00359">
    <property type="entry name" value="BP450"/>
</dbReference>
<proteinExistence type="inferred from homology"/>
<dbReference type="AlphaFoldDB" id="A0A7K0DMX4"/>
<evidence type="ECO:0000313" key="9">
    <source>
        <dbReference type="Proteomes" id="UP000431401"/>
    </source>
</evidence>
<dbReference type="EC" id="1.14.14.133" evidence="8"/>
<evidence type="ECO:0000313" key="8">
    <source>
        <dbReference type="EMBL" id="MQY26184.1"/>
    </source>
</evidence>
<reference evidence="8 9" key="1">
    <citation type="submission" date="2019-10" db="EMBL/GenBank/DDBJ databases">
        <title>Nocardia macrotermitis sp. nov. and Nocardia aurantia sp. nov., isolated from the gut of fungus growing-termite Macrotermes natalensis.</title>
        <authorList>
            <person name="Benndorf R."/>
            <person name="Schwitalla J."/>
            <person name="Martin K."/>
            <person name="De Beer W."/>
            <person name="Kaster A.-K."/>
            <person name="Vollmers J."/>
            <person name="Poulsen M."/>
            <person name="Beemelmanns C."/>
        </authorList>
    </citation>
    <scope>NUCLEOTIDE SEQUENCE [LARGE SCALE GENOMIC DNA]</scope>
    <source>
        <strain evidence="8 9">RB56</strain>
    </source>
</reference>
<keyword evidence="4 7" id="KW-0560">Oxidoreductase</keyword>
<gene>
    <name evidence="8" type="primary">cinA_2</name>
    <name evidence="8" type="ORF">NRB56_17450</name>
</gene>
<dbReference type="Pfam" id="PF00067">
    <property type="entry name" value="p450"/>
    <property type="match status" value="1"/>
</dbReference>
<keyword evidence="5 7" id="KW-0408">Iron</keyword>
<dbReference type="SUPFAM" id="SSF48264">
    <property type="entry name" value="Cytochrome P450"/>
    <property type="match status" value="1"/>
</dbReference>
<dbReference type="InterPro" id="IPR002397">
    <property type="entry name" value="Cyt_P450_B"/>
</dbReference>
<keyword evidence="2 7" id="KW-0349">Heme</keyword>
<evidence type="ECO:0000256" key="5">
    <source>
        <dbReference type="ARBA" id="ARBA00023004"/>
    </source>
</evidence>
<comment type="caution">
    <text evidence="8">The sequence shown here is derived from an EMBL/GenBank/DDBJ whole genome shotgun (WGS) entry which is preliminary data.</text>
</comment>
<dbReference type="PANTHER" id="PTHR46696:SF6">
    <property type="entry name" value="P450, PUTATIVE (EUROFUNG)-RELATED"/>
    <property type="match status" value="1"/>
</dbReference>
<dbReference type="Gene3D" id="1.10.630.10">
    <property type="entry name" value="Cytochrome P450"/>
    <property type="match status" value="1"/>
</dbReference>
<evidence type="ECO:0000256" key="6">
    <source>
        <dbReference type="ARBA" id="ARBA00023033"/>
    </source>
</evidence>
<dbReference type="InterPro" id="IPR017972">
    <property type="entry name" value="Cyt_P450_CS"/>
</dbReference>